<dbReference type="SUPFAM" id="SSF56925">
    <property type="entry name" value="OMPA-like"/>
    <property type="match status" value="1"/>
</dbReference>
<dbReference type="InterPro" id="IPR011250">
    <property type="entry name" value="OMP/PagP_B-barrel"/>
</dbReference>
<dbReference type="EMBL" id="CP011859">
    <property type="protein sequence ID" value="AQY22881.1"/>
    <property type="molecule type" value="Genomic_DNA"/>
</dbReference>
<dbReference type="Pfam" id="PF13568">
    <property type="entry name" value="OMP_b-brl_2"/>
    <property type="match status" value="1"/>
</dbReference>
<dbReference type="Proteomes" id="UP000189883">
    <property type="component" value="Chromosome"/>
</dbReference>
<proteinExistence type="predicted"/>
<reference evidence="2 3" key="1">
    <citation type="submission" date="2015-06" db="EMBL/GenBank/DDBJ databases">
        <title>R. anatipestifer strain HXb2 is the most virulent strain so far, and the genome sequence would help us uncover the pathogenesis.</title>
        <authorList>
            <person name="Hu Q."/>
            <person name="Qi J."/>
            <person name="Bo H."/>
            <person name="Liu G."/>
            <person name="Tao M."/>
            <person name="Ding Y."/>
            <person name="Xue Y."/>
        </authorList>
    </citation>
    <scope>NUCLEOTIDE SEQUENCE [LARGE SCALE GENOMIC DNA]</scope>
    <source>
        <strain evidence="2 3">HXb2</strain>
    </source>
</reference>
<accession>A0A1S7DV00</accession>
<organism evidence="2 3">
    <name type="scientific">Riemerella anatipestifer</name>
    <name type="common">Moraxella anatipestifer</name>
    <dbReference type="NCBI Taxonomy" id="34085"/>
    <lineage>
        <taxon>Bacteria</taxon>
        <taxon>Pseudomonadati</taxon>
        <taxon>Bacteroidota</taxon>
        <taxon>Flavobacteriia</taxon>
        <taxon>Flavobacteriales</taxon>
        <taxon>Weeksellaceae</taxon>
        <taxon>Riemerella</taxon>
    </lineage>
</organism>
<feature type="domain" description="Outer membrane protein beta-barrel" evidence="1">
    <location>
        <begin position="18"/>
        <end position="189"/>
    </location>
</feature>
<dbReference type="RefSeq" id="WP_079208038.1">
    <property type="nucleotide sequence ID" value="NZ_CP011859.1"/>
</dbReference>
<dbReference type="InterPro" id="IPR025665">
    <property type="entry name" value="Beta-barrel_OMP_2"/>
</dbReference>
<dbReference type="AlphaFoldDB" id="A0A1S7DV00"/>
<dbReference type="Gene3D" id="2.40.160.20">
    <property type="match status" value="1"/>
</dbReference>
<protein>
    <recommendedName>
        <fullName evidence="1">Outer membrane protein beta-barrel domain-containing protein</fullName>
    </recommendedName>
</protein>
<sequence>MKKVLLLAAAITANFYSAQTDSYGLKAGLNISSLSTNFKNEYNSFYSVEIDSRSKVGVYLGAYIERKYTEKSSLNAEALLSFQGARLSLTQKFSVPSYGYGYGSYSYDKTMVTNVNFTQLNIPVYYKYKTNERFAVYGGGYLGLTLSSDANGVTLENNTFDLGLIAGASYAINDKFSAEARYNLGLLNLDKSNEFKNRTFQLGISYQLK</sequence>
<evidence type="ECO:0000313" key="2">
    <source>
        <dbReference type="EMBL" id="AQY22881.1"/>
    </source>
</evidence>
<name>A0A1S7DV00_RIEAN</name>
<evidence type="ECO:0000259" key="1">
    <source>
        <dbReference type="Pfam" id="PF13568"/>
    </source>
</evidence>
<evidence type="ECO:0000313" key="3">
    <source>
        <dbReference type="Proteomes" id="UP000189883"/>
    </source>
</evidence>
<gene>
    <name evidence="2" type="ORF">AB406_1940</name>
</gene>